<dbReference type="InterPro" id="IPR023780">
    <property type="entry name" value="Chromo_domain"/>
</dbReference>
<gene>
    <name evidence="3" type="ORF">FMOSSE_LOCUS5816</name>
</gene>
<proteinExistence type="predicted"/>
<dbReference type="SMART" id="SM00298">
    <property type="entry name" value="CHROMO"/>
    <property type="match status" value="1"/>
</dbReference>
<evidence type="ECO:0000256" key="1">
    <source>
        <dbReference type="SAM" id="Coils"/>
    </source>
</evidence>
<reference evidence="3" key="1">
    <citation type="submission" date="2021-06" db="EMBL/GenBank/DDBJ databases">
        <authorList>
            <person name="Kallberg Y."/>
            <person name="Tangrot J."/>
            <person name="Rosling A."/>
        </authorList>
    </citation>
    <scope>NUCLEOTIDE SEQUENCE</scope>
    <source>
        <strain evidence="3">87-6 pot B 2015</strain>
    </source>
</reference>
<dbReference type="InterPro" id="IPR016197">
    <property type="entry name" value="Chromo-like_dom_sf"/>
</dbReference>
<evidence type="ECO:0000313" key="3">
    <source>
        <dbReference type="EMBL" id="CAG8537520.1"/>
    </source>
</evidence>
<dbReference type="InterPro" id="IPR000953">
    <property type="entry name" value="Chromo/chromo_shadow_dom"/>
</dbReference>
<name>A0A9N9AQQ9_FUNMO</name>
<sequence length="174" mass="20774">MRVANQYYEAERIIDEKVTDETTFYLVKWKGMDKNKRPWKPTWEPASHCNQLLIASWNHPRKRKLSSPTLPRIQPDELQTKRMISLLEVQCIELDIELTRLKSVVYNNEQEIHKLREETEALKVTLESLNKQIEQSKSELENLSLLIQFELYEKLLKLVDEAKYILNVLNYRES</sequence>
<dbReference type="EMBL" id="CAJVPP010001155">
    <property type="protein sequence ID" value="CAG8537520.1"/>
    <property type="molecule type" value="Genomic_DNA"/>
</dbReference>
<protein>
    <submittedName>
        <fullName evidence="3">10599_t:CDS:1</fullName>
    </submittedName>
</protein>
<accession>A0A9N9AQQ9</accession>
<dbReference type="Proteomes" id="UP000789375">
    <property type="component" value="Unassembled WGS sequence"/>
</dbReference>
<keyword evidence="4" id="KW-1185">Reference proteome</keyword>
<dbReference type="CDD" id="cd00024">
    <property type="entry name" value="CD_CSD"/>
    <property type="match status" value="1"/>
</dbReference>
<evidence type="ECO:0000313" key="4">
    <source>
        <dbReference type="Proteomes" id="UP000789375"/>
    </source>
</evidence>
<dbReference type="PROSITE" id="PS50013">
    <property type="entry name" value="CHROMO_2"/>
    <property type="match status" value="1"/>
</dbReference>
<dbReference type="AlphaFoldDB" id="A0A9N9AQQ9"/>
<keyword evidence="1" id="KW-0175">Coiled coil</keyword>
<feature type="coiled-coil region" evidence="1">
    <location>
        <begin position="112"/>
        <end position="146"/>
    </location>
</feature>
<dbReference type="SUPFAM" id="SSF54160">
    <property type="entry name" value="Chromo domain-like"/>
    <property type="match status" value="1"/>
</dbReference>
<dbReference type="Gene3D" id="2.40.50.40">
    <property type="match status" value="1"/>
</dbReference>
<evidence type="ECO:0000259" key="2">
    <source>
        <dbReference type="PROSITE" id="PS50013"/>
    </source>
</evidence>
<comment type="caution">
    <text evidence="3">The sequence shown here is derived from an EMBL/GenBank/DDBJ whole genome shotgun (WGS) entry which is preliminary data.</text>
</comment>
<organism evidence="3 4">
    <name type="scientific">Funneliformis mosseae</name>
    <name type="common">Endomycorrhizal fungus</name>
    <name type="synonym">Glomus mosseae</name>
    <dbReference type="NCBI Taxonomy" id="27381"/>
    <lineage>
        <taxon>Eukaryota</taxon>
        <taxon>Fungi</taxon>
        <taxon>Fungi incertae sedis</taxon>
        <taxon>Mucoromycota</taxon>
        <taxon>Glomeromycotina</taxon>
        <taxon>Glomeromycetes</taxon>
        <taxon>Glomerales</taxon>
        <taxon>Glomeraceae</taxon>
        <taxon>Funneliformis</taxon>
    </lineage>
</organism>
<dbReference type="Pfam" id="PF00385">
    <property type="entry name" value="Chromo"/>
    <property type="match status" value="1"/>
</dbReference>
<feature type="domain" description="Chromo" evidence="2">
    <location>
        <begin position="8"/>
        <end position="48"/>
    </location>
</feature>